<dbReference type="GO" id="GO:0006412">
    <property type="term" value="P:translation"/>
    <property type="evidence" value="ECO:0007669"/>
    <property type="project" value="InterPro"/>
</dbReference>
<keyword evidence="9" id="KW-1185">Reference proteome</keyword>
<evidence type="ECO:0000256" key="4">
    <source>
        <dbReference type="ARBA" id="ARBA00023128"/>
    </source>
</evidence>
<dbReference type="RefSeq" id="XP_008087325.1">
    <property type="nucleotide sequence ID" value="XM_008089134.1"/>
</dbReference>
<evidence type="ECO:0000256" key="7">
    <source>
        <dbReference type="SAM" id="MobiDB-lite"/>
    </source>
</evidence>
<dbReference type="KEGG" id="glz:GLAREA_01918"/>
<evidence type="ECO:0000256" key="2">
    <source>
        <dbReference type="ARBA" id="ARBA00005677"/>
    </source>
</evidence>
<dbReference type="PANTHER" id="PTHR13477:SF0">
    <property type="entry name" value="LARGE RIBOSOMAL SUBUNIT PROTEIN ML49"/>
    <property type="match status" value="1"/>
</dbReference>
<evidence type="ECO:0000256" key="6">
    <source>
        <dbReference type="ARBA" id="ARBA00035191"/>
    </source>
</evidence>
<keyword evidence="3" id="KW-0689">Ribosomal protein</keyword>
<dbReference type="GeneID" id="19460976"/>
<evidence type="ECO:0000256" key="3">
    <source>
        <dbReference type="ARBA" id="ARBA00022980"/>
    </source>
</evidence>
<feature type="compositionally biased region" description="Low complexity" evidence="7">
    <location>
        <begin position="24"/>
        <end position="47"/>
    </location>
</feature>
<proteinExistence type="inferred from homology"/>
<sequence>MSLPFLRPSSLPRPSTIRQFLRATNTRTYSTPSTPSTPEPTTSTPSPINASTKPYRVLLSPSNQYPVYQISKRGGNKHETKIKNIQGDVQALRSDLQELLSEEGKEKVDVMLKNSNGQLVVKGHKRIVISKFFEAQNVGYKQVIETL</sequence>
<evidence type="ECO:0000313" key="9">
    <source>
        <dbReference type="Proteomes" id="UP000016922"/>
    </source>
</evidence>
<accession>S3D1T1</accession>
<dbReference type="Pfam" id="PF05046">
    <property type="entry name" value="Img2"/>
    <property type="match status" value="1"/>
</dbReference>
<dbReference type="GO" id="GO:0005762">
    <property type="term" value="C:mitochondrial large ribosomal subunit"/>
    <property type="evidence" value="ECO:0007669"/>
    <property type="project" value="TreeGrafter"/>
</dbReference>
<reference evidence="8 9" key="1">
    <citation type="journal article" date="2013" name="BMC Genomics">
        <title>Genomics-driven discovery of the pneumocandin biosynthetic gene cluster in the fungus Glarea lozoyensis.</title>
        <authorList>
            <person name="Chen L."/>
            <person name="Yue Q."/>
            <person name="Zhang X."/>
            <person name="Xiang M."/>
            <person name="Wang C."/>
            <person name="Li S."/>
            <person name="Che Y."/>
            <person name="Ortiz-Lopez F.J."/>
            <person name="Bills G.F."/>
            <person name="Liu X."/>
            <person name="An Z."/>
        </authorList>
    </citation>
    <scope>NUCLEOTIDE SEQUENCE [LARGE SCALE GENOMIC DNA]</scope>
    <source>
        <strain evidence="9">ATCC 20868 / MF5171</strain>
    </source>
</reference>
<name>S3D1T1_GLAL2</name>
<dbReference type="OrthoDB" id="19439at2759"/>
<gene>
    <name evidence="8" type="ORF">GLAREA_01918</name>
</gene>
<protein>
    <recommendedName>
        <fullName evidence="6">Large ribosomal subunit protein mL49</fullName>
    </recommendedName>
</protein>
<feature type="region of interest" description="Disordered" evidence="7">
    <location>
        <begin position="22"/>
        <end position="53"/>
    </location>
</feature>
<evidence type="ECO:0000256" key="5">
    <source>
        <dbReference type="ARBA" id="ARBA00023274"/>
    </source>
</evidence>
<evidence type="ECO:0000313" key="8">
    <source>
        <dbReference type="EMBL" id="EPE26006.1"/>
    </source>
</evidence>
<dbReference type="Proteomes" id="UP000016922">
    <property type="component" value="Unassembled WGS sequence"/>
</dbReference>
<dbReference type="PANTHER" id="PTHR13477">
    <property type="entry name" value="MITOCHONDRIAL 39S RIBOSOMAL PROTEIN L49"/>
    <property type="match status" value="1"/>
</dbReference>
<dbReference type="STRING" id="1116229.S3D1T1"/>
<comment type="subcellular location">
    <subcellularLocation>
        <location evidence="1">Mitochondrion</location>
    </subcellularLocation>
</comment>
<dbReference type="AlphaFoldDB" id="S3D1T1"/>
<dbReference type="OMA" id="KERHYPT"/>
<organism evidence="8 9">
    <name type="scientific">Glarea lozoyensis (strain ATCC 20868 / MF5171)</name>
    <dbReference type="NCBI Taxonomy" id="1116229"/>
    <lineage>
        <taxon>Eukaryota</taxon>
        <taxon>Fungi</taxon>
        <taxon>Dikarya</taxon>
        <taxon>Ascomycota</taxon>
        <taxon>Pezizomycotina</taxon>
        <taxon>Leotiomycetes</taxon>
        <taxon>Helotiales</taxon>
        <taxon>Helotiaceae</taxon>
        <taxon>Glarea</taxon>
    </lineage>
</organism>
<dbReference type="GO" id="GO:0003735">
    <property type="term" value="F:structural constituent of ribosome"/>
    <property type="evidence" value="ECO:0007669"/>
    <property type="project" value="InterPro"/>
</dbReference>
<keyword evidence="5" id="KW-0687">Ribonucleoprotein</keyword>
<keyword evidence="4" id="KW-0496">Mitochondrion</keyword>
<dbReference type="Gene3D" id="3.30.780.10">
    <property type="entry name" value="SUI1-like domain"/>
    <property type="match status" value="1"/>
</dbReference>
<dbReference type="InterPro" id="IPR007740">
    <property type="entry name" value="Ribosomal_mL49"/>
</dbReference>
<dbReference type="HOGENOM" id="CLU_085757_3_0_1"/>
<evidence type="ECO:0000256" key="1">
    <source>
        <dbReference type="ARBA" id="ARBA00004173"/>
    </source>
</evidence>
<dbReference type="EMBL" id="KE145371">
    <property type="protein sequence ID" value="EPE26006.1"/>
    <property type="molecule type" value="Genomic_DNA"/>
</dbReference>
<comment type="similarity">
    <text evidence="2">Belongs to the mitochondrion-specific ribosomal protein mL49 family.</text>
</comment>